<reference evidence="1 2" key="1">
    <citation type="submission" date="2020-08" db="EMBL/GenBank/DDBJ databases">
        <title>Genomic Encyclopedia of Type Strains, Phase IV (KMG-IV): sequencing the most valuable type-strain genomes for metagenomic binning, comparative biology and taxonomic classification.</title>
        <authorList>
            <person name="Goeker M."/>
        </authorList>
    </citation>
    <scope>NUCLEOTIDE SEQUENCE [LARGE SCALE GENOMIC DNA]</scope>
    <source>
        <strain evidence="1 2">DSM 17976</strain>
    </source>
</reference>
<dbReference type="AlphaFoldDB" id="A0A7W5ZRF4"/>
<dbReference type="PANTHER" id="PTHR37833">
    <property type="entry name" value="LIPOPROTEIN-RELATED"/>
    <property type="match status" value="1"/>
</dbReference>
<organism evidence="1 2">
    <name type="scientific">Runella defluvii</name>
    <dbReference type="NCBI Taxonomy" id="370973"/>
    <lineage>
        <taxon>Bacteria</taxon>
        <taxon>Pseudomonadati</taxon>
        <taxon>Bacteroidota</taxon>
        <taxon>Cytophagia</taxon>
        <taxon>Cytophagales</taxon>
        <taxon>Spirosomataceae</taxon>
        <taxon>Runella</taxon>
    </lineage>
</organism>
<dbReference type="Pfam" id="PF07610">
    <property type="entry name" value="DUF1573"/>
    <property type="match status" value="1"/>
</dbReference>
<sequence>MRRSLFIVLTLWGLWSCGSTQDQSASSSLDDKLPKIEFADDIKNVDFGTIAEGQQVERKFKFKNTGDFPLIINNVSASCGCTIPEWPRDPIGPDEEGTILVRFNSKGKQGPQFKTVTIFANTNPATNDIQFKADVTPAPTADSTAAK</sequence>
<dbReference type="RefSeq" id="WP_028526766.1">
    <property type="nucleotide sequence ID" value="NZ_JACIBY010000017.1"/>
</dbReference>
<evidence type="ECO:0008006" key="3">
    <source>
        <dbReference type="Google" id="ProtNLM"/>
    </source>
</evidence>
<evidence type="ECO:0000313" key="1">
    <source>
        <dbReference type="EMBL" id="MBB3841405.1"/>
    </source>
</evidence>
<protein>
    <recommendedName>
        <fullName evidence="3">DUF1573 domain-containing protein</fullName>
    </recommendedName>
</protein>
<dbReference type="Proteomes" id="UP000541352">
    <property type="component" value="Unassembled WGS sequence"/>
</dbReference>
<dbReference type="PANTHER" id="PTHR37833:SF1">
    <property type="entry name" value="SIGNAL PEPTIDE PROTEIN"/>
    <property type="match status" value="1"/>
</dbReference>
<evidence type="ECO:0000313" key="2">
    <source>
        <dbReference type="Proteomes" id="UP000541352"/>
    </source>
</evidence>
<name>A0A7W5ZRF4_9BACT</name>
<gene>
    <name evidence="1" type="ORF">FHS57_005433</name>
</gene>
<dbReference type="InterPro" id="IPR013783">
    <property type="entry name" value="Ig-like_fold"/>
</dbReference>
<keyword evidence="2" id="KW-1185">Reference proteome</keyword>
<dbReference type="EMBL" id="JACIBY010000017">
    <property type="protein sequence ID" value="MBB3841405.1"/>
    <property type="molecule type" value="Genomic_DNA"/>
</dbReference>
<dbReference type="InterPro" id="IPR011467">
    <property type="entry name" value="DUF1573"/>
</dbReference>
<accession>A0A7W5ZRF4</accession>
<dbReference type="Gene3D" id="2.60.40.10">
    <property type="entry name" value="Immunoglobulins"/>
    <property type="match status" value="1"/>
</dbReference>
<comment type="caution">
    <text evidence="1">The sequence shown here is derived from an EMBL/GenBank/DDBJ whole genome shotgun (WGS) entry which is preliminary data.</text>
</comment>
<proteinExistence type="predicted"/>